<name>A0A0P9DLV2_9CHLR</name>
<dbReference type="EMBL" id="LJCR01001123">
    <property type="protein sequence ID" value="KPV50992.1"/>
    <property type="molecule type" value="Genomic_DNA"/>
</dbReference>
<protein>
    <recommendedName>
        <fullName evidence="7">DUF2207 domain-containing protein</fullName>
    </recommendedName>
</protein>
<feature type="transmembrane region" description="Helical" evidence="2">
    <location>
        <begin position="453"/>
        <end position="471"/>
    </location>
</feature>
<dbReference type="Pfam" id="PF20990">
    <property type="entry name" value="DUF2207_C"/>
    <property type="match status" value="1"/>
</dbReference>
<evidence type="ECO:0000256" key="2">
    <source>
        <dbReference type="SAM" id="Phobius"/>
    </source>
</evidence>
<feature type="region of interest" description="Disordered" evidence="1">
    <location>
        <begin position="606"/>
        <end position="632"/>
    </location>
</feature>
<evidence type="ECO:0000313" key="5">
    <source>
        <dbReference type="EMBL" id="KPV50992.1"/>
    </source>
</evidence>
<feature type="compositionally biased region" description="Gly residues" evidence="1">
    <location>
        <begin position="614"/>
        <end position="632"/>
    </location>
</feature>
<evidence type="ECO:0000313" key="6">
    <source>
        <dbReference type="Proteomes" id="UP000050509"/>
    </source>
</evidence>
<feature type="transmembrane region" description="Helical" evidence="2">
    <location>
        <begin position="425"/>
        <end position="447"/>
    </location>
</feature>
<feature type="domain" description="Predicted membrane protein YciQ-like C-terminal" evidence="4">
    <location>
        <begin position="296"/>
        <end position="532"/>
    </location>
</feature>
<keyword evidence="2" id="KW-0472">Membrane</keyword>
<keyword evidence="6" id="KW-1185">Reference proteome</keyword>
<evidence type="ECO:0000256" key="1">
    <source>
        <dbReference type="SAM" id="MobiDB-lite"/>
    </source>
</evidence>
<dbReference type="InterPro" id="IPR018702">
    <property type="entry name" value="DUF2207"/>
</dbReference>
<feature type="non-terminal residue" evidence="5">
    <location>
        <position position="632"/>
    </location>
</feature>
<keyword evidence="2" id="KW-0812">Transmembrane</keyword>
<proteinExistence type="predicted"/>
<evidence type="ECO:0000259" key="4">
    <source>
        <dbReference type="Pfam" id="PF20990"/>
    </source>
</evidence>
<feature type="region of interest" description="Disordered" evidence="1">
    <location>
        <begin position="555"/>
        <end position="577"/>
    </location>
</feature>
<feature type="transmembrane region" description="Helical" evidence="2">
    <location>
        <begin position="258"/>
        <end position="282"/>
    </location>
</feature>
<feature type="domain" description="DUF2207" evidence="3">
    <location>
        <begin position="41"/>
        <end position="226"/>
    </location>
</feature>
<accession>A0A0P9DLV2</accession>
<dbReference type="InterPro" id="IPR048389">
    <property type="entry name" value="YciQ-like_C"/>
</dbReference>
<keyword evidence="2" id="KW-1133">Transmembrane helix</keyword>
<sequence>MNKLLFHWRHGGHRLILGFVLLLVALPFAGPAAAQSKSVTVERRNGDATILPNGDVQMVETWQTRFDGGPFRFAFRDIPLNRVEDITSWSVSENGQQYRQASGESPNTFTLDRSSSSQKITWYFPATTDKTRTFTLRYTLKGALRIYDAGDQFFWKFIESDRGYTINQSQVTVHLPQGVTPSQMKVSTYRNTSEESGHARIDEDGTAVFDGRSFGGGTEWEVRVQFPHGVVSAAKPSWQAADDAAIAEAEARKAKQPFYSLIVLVTSMLLGLGGFGGLYLMWYRRGRDLPTGVVAEFYPTPPEDVPAGLVGTLIDERADMKDIIATLVDLARRGYLQISEETKQGFIGSSREFTFVRGNGDLRQLRTYERTLFEKVFGSSRDQRTLDSLRNEFYTTIPTLKKEMYEEVVKQGYFDENPNSVRNRYTLFAVLFLVIAVLAGCFGTSLVALYTPLAPLLGFVLIALAVGFLILSRAMPRKSAQGATAAAKWQAFRRYLERVDKYTNVAEAKDQFERYLPYAVAFGLERSWVQRFEQVNTPAPSWYYPYGYGYGYPHSQTHHGRDTTGTPAGQGGGMPSLDQMAGGAFTGLNAMSSGFFDMLNSTTASFTSAPSSSGSGGSSGGWSGGGGGGRGG</sequence>
<dbReference type="Pfam" id="PF09972">
    <property type="entry name" value="DUF2207"/>
    <property type="match status" value="1"/>
</dbReference>
<gene>
    <name evidence="5" type="ORF">SE17_23760</name>
</gene>
<evidence type="ECO:0008006" key="7">
    <source>
        <dbReference type="Google" id="ProtNLM"/>
    </source>
</evidence>
<comment type="caution">
    <text evidence="5">The sequence shown here is derived from an EMBL/GenBank/DDBJ whole genome shotgun (WGS) entry which is preliminary data.</text>
</comment>
<reference evidence="5 6" key="1">
    <citation type="submission" date="2015-09" db="EMBL/GenBank/DDBJ databases">
        <title>Draft genome sequence of Kouleothrix aurantiaca JCM 19913.</title>
        <authorList>
            <person name="Hemp J."/>
        </authorList>
    </citation>
    <scope>NUCLEOTIDE SEQUENCE [LARGE SCALE GENOMIC DNA]</scope>
    <source>
        <strain evidence="5 6">COM-B</strain>
    </source>
</reference>
<dbReference type="AlphaFoldDB" id="A0A0P9DLV2"/>
<organism evidence="5 6">
    <name type="scientific">Kouleothrix aurantiaca</name>
    <dbReference type="NCBI Taxonomy" id="186479"/>
    <lineage>
        <taxon>Bacteria</taxon>
        <taxon>Bacillati</taxon>
        <taxon>Chloroflexota</taxon>
        <taxon>Chloroflexia</taxon>
        <taxon>Chloroflexales</taxon>
        <taxon>Roseiflexineae</taxon>
        <taxon>Roseiflexaceae</taxon>
        <taxon>Kouleothrix</taxon>
    </lineage>
</organism>
<dbReference type="Proteomes" id="UP000050509">
    <property type="component" value="Unassembled WGS sequence"/>
</dbReference>
<evidence type="ECO:0000259" key="3">
    <source>
        <dbReference type="Pfam" id="PF09972"/>
    </source>
</evidence>